<evidence type="ECO:0000313" key="2">
    <source>
        <dbReference type="Proteomes" id="UP000554482"/>
    </source>
</evidence>
<comment type="caution">
    <text evidence="1">The sequence shown here is derived from an EMBL/GenBank/DDBJ whole genome shotgun (WGS) entry which is preliminary data.</text>
</comment>
<dbReference type="AlphaFoldDB" id="A0A7J6VR31"/>
<protein>
    <submittedName>
        <fullName evidence="1">Uncharacterized protein</fullName>
    </submittedName>
</protein>
<dbReference type="EMBL" id="JABWDY010027874">
    <property type="protein sequence ID" value="KAF5187536.1"/>
    <property type="molecule type" value="Genomic_DNA"/>
</dbReference>
<gene>
    <name evidence="1" type="ORF">FRX31_022877</name>
</gene>
<organism evidence="1 2">
    <name type="scientific">Thalictrum thalictroides</name>
    <name type="common">Rue-anemone</name>
    <name type="synonym">Anemone thalictroides</name>
    <dbReference type="NCBI Taxonomy" id="46969"/>
    <lineage>
        <taxon>Eukaryota</taxon>
        <taxon>Viridiplantae</taxon>
        <taxon>Streptophyta</taxon>
        <taxon>Embryophyta</taxon>
        <taxon>Tracheophyta</taxon>
        <taxon>Spermatophyta</taxon>
        <taxon>Magnoliopsida</taxon>
        <taxon>Ranunculales</taxon>
        <taxon>Ranunculaceae</taxon>
        <taxon>Thalictroideae</taxon>
        <taxon>Thalictrum</taxon>
    </lineage>
</organism>
<keyword evidence="2" id="KW-1185">Reference proteome</keyword>
<reference evidence="1 2" key="1">
    <citation type="submission" date="2020-06" db="EMBL/GenBank/DDBJ databases">
        <title>Transcriptomic and genomic resources for Thalictrum thalictroides and T. hernandezii: Facilitating candidate gene discovery in an emerging model plant lineage.</title>
        <authorList>
            <person name="Arias T."/>
            <person name="Riano-Pachon D.M."/>
            <person name="Di Stilio V.S."/>
        </authorList>
    </citation>
    <scope>NUCLEOTIDE SEQUENCE [LARGE SCALE GENOMIC DNA]</scope>
    <source>
        <strain evidence="2">cv. WT478/WT964</strain>
        <tissue evidence="1">Leaves</tissue>
    </source>
</reference>
<evidence type="ECO:0000313" key="1">
    <source>
        <dbReference type="EMBL" id="KAF5187536.1"/>
    </source>
</evidence>
<proteinExistence type="predicted"/>
<accession>A0A7J6VR31</accession>
<dbReference type="Proteomes" id="UP000554482">
    <property type="component" value="Unassembled WGS sequence"/>
</dbReference>
<sequence length="90" mass="10385">MKIWRTPFKSSIVRIPVTMRNTRGIGEDLSDESYHIDEDENLKALGISSSGNYDGGFGMEKNPREPWSNDDEYHKKHLYLHLNVFSCLVP</sequence>
<name>A0A7J6VR31_THATH</name>